<dbReference type="EMBL" id="QENQ01000001">
    <property type="protein sequence ID" value="PVX29556.1"/>
    <property type="molecule type" value="Genomic_DNA"/>
</dbReference>
<reference evidence="2 3" key="1">
    <citation type="submission" date="2018-05" db="EMBL/GenBank/DDBJ databases">
        <title>Description of Sphingomonas pokkalii sp nov, isolated from the rhizosphere of saline tolerant pokkali rice and its draft genome analysis.</title>
        <authorList>
            <person name="Menon R."/>
            <person name="Kumari S."/>
            <person name="Rameshkumar N."/>
        </authorList>
    </citation>
    <scope>NUCLEOTIDE SEQUENCE [LARGE SCALE GENOMIC DNA]</scope>
    <source>
        <strain evidence="2 3">L3B27</strain>
    </source>
</reference>
<feature type="transmembrane region" description="Helical" evidence="1">
    <location>
        <begin position="130"/>
        <end position="148"/>
    </location>
</feature>
<keyword evidence="1" id="KW-0812">Transmembrane</keyword>
<dbReference type="OrthoDB" id="7204434at2"/>
<evidence type="ECO:0000313" key="2">
    <source>
        <dbReference type="EMBL" id="PVX29556.1"/>
    </source>
</evidence>
<sequence length="167" mass="18131">MQFDTPHLIRYGITALVIGLILALRIRRMSKARPLTLERLWIIPTLYALLVASLFVQAQPSLGGWALCAVALAVGAGLGWQRGKLMQLSVDPVTHQLNQKASIGGLLFIVALIAIKFIGQAEGSALHLDVMLLTQAFGAMALGLFSAMRVEMYLRGKRLLARARAAL</sequence>
<keyword evidence="1" id="KW-0472">Membrane</keyword>
<dbReference type="RefSeq" id="WP_116468991.1">
    <property type="nucleotide sequence ID" value="NZ_QENQ01000001.1"/>
</dbReference>
<evidence type="ECO:0000313" key="3">
    <source>
        <dbReference type="Proteomes" id="UP000245890"/>
    </source>
</evidence>
<dbReference type="AlphaFoldDB" id="A0A2U0SDU3"/>
<keyword evidence="3" id="KW-1185">Reference proteome</keyword>
<accession>A0A2U0SDU3</accession>
<feature type="transmembrane region" description="Helical" evidence="1">
    <location>
        <begin position="36"/>
        <end position="56"/>
    </location>
</feature>
<protein>
    <submittedName>
        <fullName evidence="2">DUF1453 domain-containing protein</fullName>
    </submittedName>
</protein>
<gene>
    <name evidence="2" type="ORF">DD559_09695</name>
</gene>
<evidence type="ECO:0000256" key="1">
    <source>
        <dbReference type="SAM" id="Phobius"/>
    </source>
</evidence>
<proteinExistence type="predicted"/>
<name>A0A2U0SDU3_9SPHN</name>
<dbReference type="InterPro" id="IPR058247">
    <property type="entry name" value="DUF1453"/>
</dbReference>
<organism evidence="2 3">
    <name type="scientific">Sphingomonas pokkalii</name>
    <dbReference type="NCBI Taxonomy" id="2175090"/>
    <lineage>
        <taxon>Bacteria</taxon>
        <taxon>Pseudomonadati</taxon>
        <taxon>Pseudomonadota</taxon>
        <taxon>Alphaproteobacteria</taxon>
        <taxon>Sphingomonadales</taxon>
        <taxon>Sphingomonadaceae</taxon>
        <taxon>Sphingomonas</taxon>
    </lineage>
</organism>
<comment type="caution">
    <text evidence="2">The sequence shown here is derived from an EMBL/GenBank/DDBJ whole genome shotgun (WGS) entry which is preliminary data.</text>
</comment>
<feature type="transmembrane region" description="Helical" evidence="1">
    <location>
        <begin position="6"/>
        <end position="24"/>
    </location>
</feature>
<feature type="transmembrane region" description="Helical" evidence="1">
    <location>
        <begin position="62"/>
        <end position="80"/>
    </location>
</feature>
<dbReference type="Proteomes" id="UP000245890">
    <property type="component" value="Unassembled WGS sequence"/>
</dbReference>
<dbReference type="Pfam" id="PF07301">
    <property type="entry name" value="DUF1453"/>
    <property type="match status" value="1"/>
</dbReference>
<keyword evidence="1" id="KW-1133">Transmembrane helix</keyword>
<feature type="transmembrane region" description="Helical" evidence="1">
    <location>
        <begin position="101"/>
        <end position="118"/>
    </location>
</feature>